<sequence>MIFIPAFLRPYGSNTFHFTISLFCLPGCNPPSDLSFANRLPEKFHKENIISEDDYNVWGTNILKGKDGKYHAIYSRWPKSRGI</sequence>
<evidence type="ECO:0000313" key="1">
    <source>
        <dbReference type="EMBL" id="GAF02896.1"/>
    </source>
</evidence>
<proteinExistence type="predicted"/>
<accession>W7YEL8</accession>
<name>W7YEL8_9BACT</name>
<evidence type="ECO:0000313" key="2">
    <source>
        <dbReference type="Proteomes" id="UP000019402"/>
    </source>
</evidence>
<dbReference type="AlphaFoldDB" id="W7YEL8"/>
<dbReference type="EMBL" id="BAMD01000015">
    <property type="protein sequence ID" value="GAF02896.1"/>
    <property type="molecule type" value="Genomic_DNA"/>
</dbReference>
<comment type="caution">
    <text evidence="1">The sequence shown here is derived from an EMBL/GenBank/DDBJ whole genome shotgun (WGS) entry which is preliminary data.</text>
</comment>
<dbReference type="RefSeq" id="WP_027472785.1">
    <property type="nucleotide sequence ID" value="NZ_BAMD01000015.1"/>
</dbReference>
<dbReference type="Proteomes" id="UP000019402">
    <property type="component" value="Unassembled WGS sequence"/>
</dbReference>
<organism evidence="1 2">
    <name type="scientific">Saccharicrinis fermentans DSM 9555 = JCM 21142</name>
    <dbReference type="NCBI Taxonomy" id="869213"/>
    <lineage>
        <taxon>Bacteria</taxon>
        <taxon>Pseudomonadati</taxon>
        <taxon>Bacteroidota</taxon>
        <taxon>Bacteroidia</taxon>
        <taxon>Marinilabiliales</taxon>
        <taxon>Marinilabiliaceae</taxon>
        <taxon>Saccharicrinis</taxon>
    </lineage>
</organism>
<reference evidence="1 2" key="1">
    <citation type="journal article" date="2014" name="Genome Announc.">
        <title>Draft Genome Sequence of Cytophaga fermentans JCM 21142T, a Facultative Anaerobe Isolated from Marine Mud.</title>
        <authorList>
            <person name="Starns D."/>
            <person name="Oshima K."/>
            <person name="Suda W."/>
            <person name="Iino T."/>
            <person name="Yuki M."/>
            <person name="Inoue J."/>
            <person name="Kitamura K."/>
            <person name="Iida T."/>
            <person name="Darby A."/>
            <person name="Hattori M."/>
            <person name="Ohkuma M."/>
        </authorList>
    </citation>
    <scope>NUCLEOTIDE SEQUENCE [LARGE SCALE GENOMIC DNA]</scope>
    <source>
        <strain evidence="1 2">JCM 21142</strain>
    </source>
</reference>
<keyword evidence="2" id="KW-1185">Reference proteome</keyword>
<dbReference type="OrthoDB" id="9985966at2"/>
<gene>
    <name evidence="1" type="ORF">JCM21142_41545</name>
</gene>
<protein>
    <submittedName>
        <fullName evidence="1">Uncharacterized protein</fullName>
    </submittedName>
</protein>